<feature type="region of interest" description="Disordered" evidence="1">
    <location>
        <begin position="1"/>
        <end position="92"/>
    </location>
</feature>
<accession>A0ABN2NLT3</accession>
<feature type="compositionally biased region" description="Basic and acidic residues" evidence="1">
    <location>
        <begin position="39"/>
        <end position="52"/>
    </location>
</feature>
<evidence type="ECO:0000313" key="2">
    <source>
        <dbReference type="EMBL" id="GAA1873872.1"/>
    </source>
</evidence>
<feature type="compositionally biased region" description="Basic and acidic residues" evidence="1">
    <location>
        <begin position="308"/>
        <end position="317"/>
    </location>
</feature>
<evidence type="ECO:0000313" key="3">
    <source>
        <dbReference type="Proteomes" id="UP001501094"/>
    </source>
</evidence>
<reference evidence="2 3" key="1">
    <citation type="journal article" date="2019" name="Int. J. Syst. Evol. Microbiol.">
        <title>The Global Catalogue of Microorganisms (GCM) 10K type strain sequencing project: providing services to taxonomists for standard genome sequencing and annotation.</title>
        <authorList>
            <consortium name="The Broad Institute Genomics Platform"/>
            <consortium name="The Broad Institute Genome Sequencing Center for Infectious Disease"/>
            <person name="Wu L."/>
            <person name="Ma J."/>
        </authorList>
    </citation>
    <scope>NUCLEOTIDE SEQUENCE [LARGE SCALE GENOMIC DNA]</scope>
    <source>
        <strain evidence="2 3">JCM 14326</strain>
    </source>
</reference>
<sequence length="317" mass="34567">MPAHLMAMSTTPSPHGPDAPGRPPERTATAGTLQIELWHVGREPEPWPDRGARQRYSYRVTDTAQQPSSQDDDNPERPTGAVAVGDDLRSGVGAPADPDEMLRSLVSFLSAAGEAYAHTMRNPATPSENLDLFPEWLNEAAYQNISELALLELDLDPDYEPVDDEAFEAAFMAATETPEPAPAWPPAAWYAVVFLDGDEGHQVVDLIQERGVDAALAYLSAWDYGTETRDTALFHGHIHDTPPRSVGSHEVVDGDVALVWHAGLGHVNLLCRFDPTQEPPAFWPGHVARLSSQTPRGVAMTPPPRNPETNRRDTPGL</sequence>
<keyword evidence="3" id="KW-1185">Reference proteome</keyword>
<evidence type="ECO:0000256" key="1">
    <source>
        <dbReference type="SAM" id="MobiDB-lite"/>
    </source>
</evidence>
<protein>
    <submittedName>
        <fullName evidence="2">Uncharacterized protein</fullName>
    </submittedName>
</protein>
<dbReference type="Proteomes" id="UP001501094">
    <property type="component" value="Unassembled WGS sequence"/>
</dbReference>
<feature type="compositionally biased region" description="Polar residues" evidence="1">
    <location>
        <begin position="60"/>
        <end position="69"/>
    </location>
</feature>
<proteinExistence type="predicted"/>
<comment type="caution">
    <text evidence="2">The sequence shown here is derived from an EMBL/GenBank/DDBJ whole genome shotgun (WGS) entry which is preliminary data.</text>
</comment>
<gene>
    <name evidence="2" type="ORF">GCM10009751_36710</name>
</gene>
<organism evidence="2 3">
    <name type="scientific">Myceligenerans crystallogenes</name>
    <dbReference type="NCBI Taxonomy" id="316335"/>
    <lineage>
        <taxon>Bacteria</taxon>
        <taxon>Bacillati</taxon>
        <taxon>Actinomycetota</taxon>
        <taxon>Actinomycetes</taxon>
        <taxon>Micrococcales</taxon>
        <taxon>Promicromonosporaceae</taxon>
        <taxon>Myceligenerans</taxon>
    </lineage>
</organism>
<feature type="region of interest" description="Disordered" evidence="1">
    <location>
        <begin position="292"/>
        <end position="317"/>
    </location>
</feature>
<dbReference type="EMBL" id="BAAANL010000009">
    <property type="protein sequence ID" value="GAA1873872.1"/>
    <property type="molecule type" value="Genomic_DNA"/>
</dbReference>
<name>A0ABN2NLT3_9MICO</name>